<dbReference type="EMBL" id="LNAL01000003">
    <property type="protein sequence ID" value="KUG09337.1"/>
    <property type="molecule type" value="Genomic_DNA"/>
</dbReference>
<evidence type="ECO:0000313" key="2">
    <source>
        <dbReference type="EMBL" id="KUG09337.1"/>
    </source>
</evidence>
<feature type="signal peptide" evidence="1">
    <location>
        <begin position="1"/>
        <end position="24"/>
    </location>
</feature>
<comment type="caution">
    <text evidence="2">The sequence shown here is derived from an EMBL/GenBank/DDBJ whole genome shotgun (WGS) entry which is preliminary data.</text>
</comment>
<gene>
    <name evidence="2" type="ORF">ASU33_16505</name>
</gene>
<dbReference type="Proteomes" id="UP000054223">
    <property type="component" value="Unassembled WGS sequence"/>
</dbReference>
<dbReference type="OrthoDB" id="884784at2"/>
<organism evidence="2 3">
    <name type="scientific">Solirubrum puertoriconensis</name>
    <dbReference type="NCBI Taxonomy" id="1751427"/>
    <lineage>
        <taxon>Bacteria</taxon>
        <taxon>Pseudomonadati</taxon>
        <taxon>Bacteroidota</taxon>
        <taxon>Cytophagia</taxon>
        <taxon>Cytophagales</taxon>
    </lineage>
</organism>
<feature type="chain" id="PRO_5040753006" evidence="1">
    <location>
        <begin position="25"/>
        <end position="169"/>
    </location>
</feature>
<proteinExistence type="predicted"/>
<protein>
    <submittedName>
        <fullName evidence="2">Uncharacterized protein</fullName>
    </submittedName>
</protein>
<keyword evidence="1" id="KW-0732">Signal</keyword>
<accession>A0A9X0L638</accession>
<evidence type="ECO:0000313" key="3">
    <source>
        <dbReference type="Proteomes" id="UP000054223"/>
    </source>
</evidence>
<evidence type="ECO:0000256" key="1">
    <source>
        <dbReference type="SAM" id="SignalP"/>
    </source>
</evidence>
<reference evidence="2 3" key="1">
    <citation type="submission" date="2015-11" db="EMBL/GenBank/DDBJ databases">
        <title>Solirubrum puertoriconensis gen. nov. an environmental bacteria isolated in Puerto Rico.</title>
        <authorList>
            <person name="Cuebas-Irizarry M.F."/>
            <person name="Montalvo-Rodriguez R."/>
        </authorList>
    </citation>
    <scope>NUCLEOTIDE SEQUENCE [LARGE SCALE GENOMIC DNA]</scope>
    <source>
        <strain evidence="2 3">MC1A</strain>
    </source>
</reference>
<dbReference type="AlphaFoldDB" id="A0A9X0L638"/>
<sequence>MSKTLLQAGLIVSILYLSAFGVQAQSAAPSVALTVDSAAVVAPVQSQVAKRTASTDTIMAVMKLFSRRRGGGAGWVASAGLVTLRGYVASRNANTTTINGVVVEQSDADVTPVLLVGGAVAAYGVSKLVRFSNGRLDEVLDAYNQGQPLPQWVQRRLKPKFFLVQPKGK</sequence>
<name>A0A9X0L638_SOLP1</name>
<keyword evidence="3" id="KW-1185">Reference proteome</keyword>
<dbReference type="RefSeq" id="WP_059067191.1">
    <property type="nucleotide sequence ID" value="NZ_LNAL01000003.1"/>
</dbReference>